<feature type="region of interest" description="Disordered" evidence="1">
    <location>
        <begin position="33"/>
        <end position="52"/>
    </location>
</feature>
<protein>
    <submittedName>
        <fullName evidence="2">Uncharacterized protein</fullName>
    </submittedName>
</protein>
<dbReference type="EMBL" id="LXQA011078388">
    <property type="protein sequence ID" value="MCI83918.1"/>
    <property type="molecule type" value="Genomic_DNA"/>
</dbReference>
<proteinExistence type="predicted"/>
<evidence type="ECO:0000313" key="2">
    <source>
        <dbReference type="EMBL" id="MCI83918.1"/>
    </source>
</evidence>
<dbReference type="AlphaFoldDB" id="A0A392V6G0"/>
<organism evidence="2 3">
    <name type="scientific">Trifolium medium</name>
    <dbReference type="NCBI Taxonomy" id="97028"/>
    <lineage>
        <taxon>Eukaryota</taxon>
        <taxon>Viridiplantae</taxon>
        <taxon>Streptophyta</taxon>
        <taxon>Embryophyta</taxon>
        <taxon>Tracheophyta</taxon>
        <taxon>Spermatophyta</taxon>
        <taxon>Magnoliopsida</taxon>
        <taxon>eudicotyledons</taxon>
        <taxon>Gunneridae</taxon>
        <taxon>Pentapetalae</taxon>
        <taxon>rosids</taxon>
        <taxon>fabids</taxon>
        <taxon>Fabales</taxon>
        <taxon>Fabaceae</taxon>
        <taxon>Papilionoideae</taxon>
        <taxon>50 kb inversion clade</taxon>
        <taxon>NPAAA clade</taxon>
        <taxon>Hologalegina</taxon>
        <taxon>IRL clade</taxon>
        <taxon>Trifolieae</taxon>
        <taxon>Trifolium</taxon>
    </lineage>
</organism>
<reference evidence="2 3" key="1">
    <citation type="journal article" date="2018" name="Front. Plant Sci.">
        <title>Red Clover (Trifolium pratense) and Zigzag Clover (T. medium) - A Picture of Genomic Similarities and Differences.</title>
        <authorList>
            <person name="Dluhosova J."/>
            <person name="Istvanek J."/>
            <person name="Nedelnik J."/>
            <person name="Repkova J."/>
        </authorList>
    </citation>
    <scope>NUCLEOTIDE SEQUENCE [LARGE SCALE GENOMIC DNA]</scope>
    <source>
        <strain evidence="3">cv. 10/8</strain>
        <tissue evidence="2">Leaf</tissue>
    </source>
</reference>
<comment type="caution">
    <text evidence="2">The sequence shown here is derived from an EMBL/GenBank/DDBJ whole genome shotgun (WGS) entry which is preliminary data.</text>
</comment>
<evidence type="ECO:0000256" key="1">
    <source>
        <dbReference type="SAM" id="MobiDB-lite"/>
    </source>
</evidence>
<sequence>AGGPADCGGGSDTILTVGSLVPVVDLDGREPLETQWETGSGGPPRKRHQKGKEVFWWKVR</sequence>
<accession>A0A392V6G0</accession>
<keyword evidence="3" id="KW-1185">Reference proteome</keyword>
<dbReference type="Proteomes" id="UP000265520">
    <property type="component" value="Unassembled WGS sequence"/>
</dbReference>
<feature type="non-terminal residue" evidence="2">
    <location>
        <position position="1"/>
    </location>
</feature>
<name>A0A392V6G0_9FABA</name>
<evidence type="ECO:0000313" key="3">
    <source>
        <dbReference type="Proteomes" id="UP000265520"/>
    </source>
</evidence>